<organism evidence="5 6">
    <name type="scientific">Peptoniphilus koenoeneniae</name>
    <dbReference type="NCBI Taxonomy" id="507751"/>
    <lineage>
        <taxon>Bacteria</taxon>
        <taxon>Bacillati</taxon>
        <taxon>Bacillota</taxon>
        <taxon>Tissierellia</taxon>
        <taxon>Tissierellales</taxon>
        <taxon>Peptoniphilaceae</taxon>
        <taxon>Peptoniphilus</taxon>
    </lineage>
</organism>
<evidence type="ECO:0000256" key="2">
    <source>
        <dbReference type="SAM" id="Coils"/>
    </source>
</evidence>
<dbReference type="RefSeq" id="WP_023055853.1">
    <property type="nucleotide sequence ID" value="NZ_JAUSTN010000003.1"/>
</dbReference>
<name>A0ABU0ATY7_9FIRM</name>
<feature type="transmembrane region" description="Helical" evidence="3">
    <location>
        <begin position="72"/>
        <end position="93"/>
    </location>
</feature>
<dbReference type="PROSITE" id="PS50076">
    <property type="entry name" value="DNAJ_2"/>
    <property type="match status" value="1"/>
</dbReference>
<dbReference type="InterPro" id="IPR036869">
    <property type="entry name" value="J_dom_sf"/>
</dbReference>
<feature type="transmembrane region" description="Helical" evidence="3">
    <location>
        <begin position="15"/>
        <end position="34"/>
    </location>
</feature>
<keyword evidence="6" id="KW-1185">Reference proteome</keyword>
<evidence type="ECO:0000259" key="4">
    <source>
        <dbReference type="PROSITE" id="PS50076"/>
    </source>
</evidence>
<proteinExistence type="predicted"/>
<feature type="transmembrane region" description="Helical" evidence="3">
    <location>
        <begin position="41"/>
        <end position="66"/>
    </location>
</feature>
<gene>
    <name evidence="5" type="ORF">J2S72_000738</name>
</gene>
<sequence>MKKIAGLFFKGLGKIIDYIFRFFIGIVELLIDFFTTAKRAIGALFAFSGCFIFFLILNPFFAYAFFNKYRGLTSFIILAFVFPFIGTISVSYLKYIHYVLTEYFFDLSDYYLLGRKKSYSNLGGYGEKYREEQEKIREEKERQRREEEKKRFEESFGRGFGGTYWTFGDDINFEDLFGDQGYFGGFNQGQYQSGSYNQDYNQNYRGPYTNYGTSFKNQYEEACRTLGIEPTYDKYEIKLAFRKAAKKYHPDINKEAGAKEMFQKVNNAYEFLNEENIERYRRLKEQ</sequence>
<keyword evidence="3" id="KW-0812">Transmembrane</keyword>
<dbReference type="InterPro" id="IPR001623">
    <property type="entry name" value="DnaJ_domain"/>
</dbReference>
<dbReference type="InterPro" id="IPR050817">
    <property type="entry name" value="DjlA_DnaK_co-chaperone"/>
</dbReference>
<evidence type="ECO:0000313" key="6">
    <source>
        <dbReference type="Proteomes" id="UP001236559"/>
    </source>
</evidence>
<dbReference type="CDD" id="cd06257">
    <property type="entry name" value="DnaJ"/>
    <property type="match status" value="1"/>
</dbReference>
<feature type="domain" description="J" evidence="4">
    <location>
        <begin position="221"/>
        <end position="286"/>
    </location>
</feature>
<dbReference type="PRINTS" id="PR00625">
    <property type="entry name" value="JDOMAIN"/>
</dbReference>
<evidence type="ECO:0000256" key="1">
    <source>
        <dbReference type="ARBA" id="ARBA00022705"/>
    </source>
</evidence>
<dbReference type="EMBL" id="JAUSTN010000003">
    <property type="protein sequence ID" value="MDQ0274721.1"/>
    <property type="molecule type" value="Genomic_DNA"/>
</dbReference>
<dbReference type="Pfam" id="PF00226">
    <property type="entry name" value="DnaJ"/>
    <property type="match status" value="1"/>
</dbReference>
<dbReference type="PANTHER" id="PTHR24074">
    <property type="entry name" value="CO-CHAPERONE PROTEIN DJLA"/>
    <property type="match status" value="1"/>
</dbReference>
<keyword evidence="1" id="KW-0235">DNA replication</keyword>
<protein>
    <submittedName>
        <fullName evidence="5">DnaJ-domain-containing protein 1</fullName>
    </submittedName>
</protein>
<dbReference type="SUPFAM" id="SSF46565">
    <property type="entry name" value="Chaperone J-domain"/>
    <property type="match status" value="1"/>
</dbReference>
<dbReference type="Proteomes" id="UP001236559">
    <property type="component" value="Unassembled WGS sequence"/>
</dbReference>
<dbReference type="Gene3D" id="1.10.287.110">
    <property type="entry name" value="DnaJ domain"/>
    <property type="match status" value="1"/>
</dbReference>
<feature type="coiled-coil region" evidence="2">
    <location>
        <begin position="126"/>
        <end position="155"/>
    </location>
</feature>
<evidence type="ECO:0000256" key="3">
    <source>
        <dbReference type="SAM" id="Phobius"/>
    </source>
</evidence>
<keyword evidence="2" id="KW-0175">Coiled coil</keyword>
<evidence type="ECO:0000313" key="5">
    <source>
        <dbReference type="EMBL" id="MDQ0274721.1"/>
    </source>
</evidence>
<dbReference type="SMART" id="SM00271">
    <property type="entry name" value="DnaJ"/>
    <property type="match status" value="1"/>
</dbReference>
<accession>A0ABU0ATY7</accession>
<reference evidence="5 6" key="1">
    <citation type="submission" date="2023-07" db="EMBL/GenBank/DDBJ databases">
        <title>Genomic Encyclopedia of Type Strains, Phase IV (KMG-IV): sequencing the most valuable type-strain genomes for metagenomic binning, comparative biology and taxonomic classification.</title>
        <authorList>
            <person name="Goeker M."/>
        </authorList>
    </citation>
    <scope>NUCLEOTIDE SEQUENCE [LARGE SCALE GENOMIC DNA]</scope>
    <source>
        <strain evidence="5 6">DSM 22616</strain>
    </source>
</reference>
<keyword evidence="3" id="KW-1133">Transmembrane helix</keyword>
<comment type="caution">
    <text evidence="5">The sequence shown here is derived from an EMBL/GenBank/DDBJ whole genome shotgun (WGS) entry which is preliminary data.</text>
</comment>
<keyword evidence="3" id="KW-0472">Membrane</keyword>